<evidence type="ECO:0000313" key="4">
    <source>
        <dbReference type="Proteomes" id="UP000541444"/>
    </source>
</evidence>
<dbReference type="PANTHER" id="PTHR31662:SF33">
    <property type="entry name" value="DNA-BINDING STOREKEEPER PROTEIN TRANSCRIPTIONAL REGULATOR-LIKE PROTEIN"/>
    <property type="match status" value="1"/>
</dbReference>
<accession>A0A7J7LY11</accession>
<evidence type="ECO:0000313" key="3">
    <source>
        <dbReference type="EMBL" id="KAF6147536.1"/>
    </source>
</evidence>
<evidence type="ECO:0000259" key="2">
    <source>
        <dbReference type="Pfam" id="PF04504"/>
    </source>
</evidence>
<dbReference type="Pfam" id="PF04504">
    <property type="entry name" value="GeBP-like_DBD"/>
    <property type="match status" value="1"/>
</dbReference>
<dbReference type="InterPro" id="IPR007592">
    <property type="entry name" value="GEBP"/>
</dbReference>
<feature type="domain" description="Glabrous enhancer-binding protein-like DBD" evidence="2">
    <location>
        <begin position="10"/>
        <end position="87"/>
    </location>
</feature>
<gene>
    <name evidence="3" type="ORF">GIB67_040944</name>
</gene>
<dbReference type="EMBL" id="JACGCM010001897">
    <property type="protein sequence ID" value="KAF6147536.1"/>
    <property type="molecule type" value="Genomic_DNA"/>
</dbReference>
<comment type="caution">
    <text evidence="3">The sequence shown here is derived from an EMBL/GenBank/DDBJ whole genome shotgun (WGS) entry which is preliminary data.</text>
</comment>
<dbReference type="AlphaFoldDB" id="A0A7J7LY11"/>
<proteinExistence type="inferred from homology"/>
<reference evidence="3 4" key="1">
    <citation type="journal article" date="2020" name="IScience">
        <title>Genome Sequencing of the Endangered Kingdonia uniflora (Circaeasteraceae, Ranunculales) Reveals Potential Mechanisms of Evolutionary Specialization.</title>
        <authorList>
            <person name="Sun Y."/>
            <person name="Deng T."/>
            <person name="Zhang A."/>
            <person name="Moore M.J."/>
            <person name="Landis J.B."/>
            <person name="Lin N."/>
            <person name="Zhang H."/>
            <person name="Zhang X."/>
            <person name="Huang J."/>
            <person name="Zhang X."/>
            <person name="Sun H."/>
            <person name="Wang H."/>
        </authorList>
    </citation>
    <scope>NUCLEOTIDE SEQUENCE [LARGE SCALE GENOMIC DNA]</scope>
    <source>
        <strain evidence="3">TB1705</strain>
        <tissue evidence="3">Leaf</tissue>
    </source>
</reference>
<name>A0A7J7LY11_9MAGN</name>
<dbReference type="Proteomes" id="UP000541444">
    <property type="component" value="Unassembled WGS sequence"/>
</dbReference>
<keyword evidence="4" id="KW-1185">Reference proteome</keyword>
<dbReference type="PANTHER" id="PTHR31662">
    <property type="entry name" value="BNAANNG10740D PROTEIN-RELATED"/>
    <property type="match status" value="1"/>
</dbReference>
<dbReference type="OrthoDB" id="661680at2759"/>
<comment type="similarity">
    <text evidence="1">Belongs to the GeBP family.</text>
</comment>
<organism evidence="3 4">
    <name type="scientific">Kingdonia uniflora</name>
    <dbReference type="NCBI Taxonomy" id="39325"/>
    <lineage>
        <taxon>Eukaryota</taxon>
        <taxon>Viridiplantae</taxon>
        <taxon>Streptophyta</taxon>
        <taxon>Embryophyta</taxon>
        <taxon>Tracheophyta</taxon>
        <taxon>Spermatophyta</taxon>
        <taxon>Magnoliopsida</taxon>
        <taxon>Ranunculales</taxon>
        <taxon>Circaeasteraceae</taxon>
        <taxon>Kingdonia</taxon>
    </lineage>
</organism>
<evidence type="ECO:0000256" key="1">
    <source>
        <dbReference type="ARBA" id="ARBA00010820"/>
    </source>
</evidence>
<dbReference type="GO" id="GO:0005634">
    <property type="term" value="C:nucleus"/>
    <property type="evidence" value="ECO:0007669"/>
    <property type="project" value="TreeGrafter"/>
</dbReference>
<protein>
    <recommendedName>
        <fullName evidence="2">Glabrous enhancer-binding protein-like DBD domain-containing protein</fullName>
    </recommendedName>
</protein>
<dbReference type="GO" id="GO:0006355">
    <property type="term" value="P:regulation of DNA-templated transcription"/>
    <property type="evidence" value="ECO:0007669"/>
    <property type="project" value="InterPro"/>
</dbReference>
<dbReference type="InterPro" id="IPR053932">
    <property type="entry name" value="GeBP-like_DBD"/>
</dbReference>
<sequence length="195" mass="22433">MAPPKPGSGRIWTHEEEVLILQHMARKPSSNSLHEFVKLTICPNISHTQLMAKIGRMKSKYNNYLKKNGRPRSGTEEFYLWATDVWGVDNTTISNDSESVPPPSSSSSYPILSNELQFNQDSLKPPESFFEWLKLCGFNIALSDEIKSKELEESWKNLHEAELKNYRVQIELIQENQMLIEEAQRAPWLHNVCSS</sequence>